<protein>
    <submittedName>
        <fullName evidence="2">Uncharacterized protein</fullName>
    </submittedName>
</protein>
<comment type="caution">
    <text evidence="2">The sequence shown here is derived from an EMBL/GenBank/DDBJ whole genome shotgun (WGS) entry which is preliminary data.</text>
</comment>
<feature type="region of interest" description="Disordered" evidence="1">
    <location>
        <begin position="1"/>
        <end position="48"/>
    </location>
</feature>
<evidence type="ECO:0000313" key="2">
    <source>
        <dbReference type="EMBL" id="RAI97729.1"/>
    </source>
</evidence>
<evidence type="ECO:0000256" key="1">
    <source>
        <dbReference type="SAM" id="MobiDB-lite"/>
    </source>
</evidence>
<dbReference type="AlphaFoldDB" id="A0AAX1PBU8"/>
<gene>
    <name evidence="2" type="ORF">DEU50_1351</name>
</gene>
<evidence type="ECO:0000313" key="3">
    <source>
        <dbReference type="Proteomes" id="UP000249422"/>
    </source>
</evidence>
<reference evidence="2 3" key="1">
    <citation type="submission" date="2018-06" db="EMBL/GenBank/DDBJ databases">
        <title>Freshwater and sediment microbial communities from various areas in North America, analyzing microbe dynamics in response to fracking.</title>
        <authorList>
            <person name="Lamendella R."/>
        </authorList>
    </citation>
    <scope>NUCLEOTIDE SEQUENCE [LARGE SCALE GENOMIC DNA]</scope>
    <source>
        <strain evidence="2 3">17</strain>
    </source>
</reference>
<organism evidence="2 3">
    <name type="scientific">Aeromonas salmonicida</name>
    <dbReference type="NCBI Taxonomy" id="645"/>
    <lineage>
        <taxon>Bacteria</taxon>
        <taxon>Pseudomonadati</taxon>
        <taxon>Pseudomonadota</taxon>
        <taxon>Gammaproteobacteria</taxon>
        <taxon>Aeromonadales</taxon>
        <taxon>Aeromonadaceae</taxon>
        <taxon>Aeromonas</taxon>
    </lineage>
</organism>
<feature type="region of interest" description="Disordered" evidence="1">
    <location>
        <begin position="72"/>
        <end position="131"/>
    </location>
</feature>
<proteinExistence type="predicted"/>
<dbReference type="Proteomes" id="UP000249422">
    <property type="component" value="Unassembled WGS sequence"/>
</dbReference>
<sequence length="196" mass="18867">PEACGAPAPWATAGGQGPGARPPAGVIPAGGPRRPGIRSAGAGERYGRCPGAGPPAGVIPAGGLRRPVPWAAAGGLGPGAGPPAGGSRPVARGGPGALGGSRWQGPGARRQVGDHGWRPAAPRHPGWQPVGWAPELARQQGDPGRWPRFPGARAAVAGGGVAGPRNSPASWGSPACPGDQAAVVSCGGEDGPGADL</sequence>
<feature type="compositionally biased region" description="Gly residues" evidence="1">
    <location>
        <begin position="74"/>
        <end position="84"/>
    </location>
</feature>
<name>A0AAX1PBU8_AERSA</name>
<accession>A0AAX1PBU8</accession>
<feature type="non-terminal residue" evidence="2">
    <location>
        <position position="1"/>
    </location>
</feature>
<dbReference type="EMBL" id="QLLM01000035">
    <property type="protein sequence ID" value="RAI97729.1"/>
    <property type="molecule type" value="Genomic_DNA"/>
</dbReference>